<dbReference type="Gene3D" id="3.40.50.300">
    <property type="entry name" value="P-loop containing nucleotide triphosphate hydrolases"/>
    <property type="match status" value="1"/>
</dbReference>
<dbReference type="EMBL" id="UINC01211217">
    <property type="protein sequence ID" value="SVE35023.1"/>
    <property type="molecule type" value="Genomic_DNA"/>
</dbReference>
<keyword evidence="1" id="KW-0547">Nucleotide-binding</keyword>
<dbReference type="AlphaFoldDB" id="A0A383CSJ8"/>
<dbReference type="SUPFAM" id="SSF52540">
    <property type="entry name" value="P-loop containing nucleoside triphosphate hydrolases"/>
    <property type="match status" value="1"/>
</dbReference>
<evidence type="ECO:0000256" key="2">
    <source>
        <dbReference type="ARBA" id="ARBA00022840"/>
    </source>
</evidence>
<dbReference type="Gene3D" id="1.10.8.60">
    <property type="match status" value="1"/>
</dbReference>
<gene>
    <name evidence="4" type="ORF">METZ01_LOCUS487877</name>
</gene>
<dbReference type="GO" id="GO:0005737">
    <property type="term" value="C:cytoplasm"/>
    <property type="evidence" value="ECO:0007669"/>
    <property type="project" value="TreeGrafter"/>
</dbReference>
<feature type="non-terminal residue" evidence="4">
    <location>
        <position position="1"/>
    </location>
</feature>
<dbReference type="InterPro" id="IPR019489">
    <property type="entry name" value="Clp_ATPase_C"/>
</dbReference>
<dbReference type="GO" id="GO:0016887">
    <property type="term" value="F:ATP hydrolysis activity"/>
    <property type="evidence" value="ECO:0007669"/>
    <property type="project" value="InterPro"/>
</dbReference>
<dbReference type="GO" id="GO:0034605">
    <property type="term" value="P:cellular response to heat"/>
    <property type="evidence" value="ECO:0007669"/>
    <property type="project" value="TreeGrafter"/>
</dbReference>
<proteinExistence type="predicted"/>
<keyword evidence="2" id="KW-0067">ATP-binding</keyword>
<evidence type="ECO:0000313" key="4">
    <source>
        <dbReference type="EMBL" id="SVE35023.1"/>
    </source>
</evidence>
<organism evidence="4">
    <name type="scientific">marine metagenome</name>
    <dbReference type="NCBI Taxonomy" id="408172"/>
    <lineage>
        <taxon>unclassified sequences</taxon>
        <taxon>metagenomes</taxon>
        <taxon>ecological metagenomes</taxon>
    </lineage>
</organism>
<protein>
    <recommendedName>
        <fullName evidence="3">Clp ATPase C-terminal domain-containing protein</fullName>
    </recommendedName>
</protein>
<name>A0A383CSJ8_9ZZZZ</name>
<dbReference type="GO" id="GO:0005524">
    <property type="term" value="F:ATP binding"/>
    <property type="evidence" value="ECO:0007669"/>
    <property type="project" value="UniProtKB-KW"/>
</dbReference>
<dbReference type="Pfam" id="PF07724">
    <property type="entry name" value="AAA_2"/>
    <property type="match status" value="1"/>
</dbReference>
<evidence type="ECO:0000256" key="1">
    <source>
        <dbReference type="ARBA" id="ARBA00022741"/>
    </source>
</evidence>
<dbReference type="InterPro" id="IPR027417">
    <property type="entry name" value="P-loop_NTPase"/>
</dbReference>
<evidence type="ECO:0000259" key="3">
    <source>
        <dbReference type="SMART" id="SM01086"/>
    </source>
</evidence>
<dbReference type="PANTHER" id="PTHR11638">
    <property type="entry name" value="ATP-DEPENDENT CLP PROTEASE"/>
    <property type="match status" value="1"/>
</dbReference>
<dbReference type="SMART" id="SM01086">
    <property type="entry name" value="ClpB_D2-small"/>
    <property type="match status" value="1"/>
</dbReference>
<reference evidence="4" key="1">
    <citation type="submission" date="2018-05" db="EMBL/GenBank/DDBJ databases">
        <authorList>
            <person name="Lanie J.A."/>
            <person name="Ng W.-L."/>
            <person name="Kazmierczak K.M."/>
            <person name="Andrzejewski T.M."/>
            <person name="Davidsen T.M."/>
            <person name="Wayne K.J."/>
            <person name="Tettelin H."/>
            <person name="Glass J.I."/>
            <person name="Rusch D."/>
            <person name="Podicherti R."/>
            <person name="Tsui H.-C.T."/>
            <person name="Winkler M.E."/>
        </authorList>
    </citation>
    <scope>NUCLEOTIDE SEQUENCE</scope>
</reference>
<feature type="domain" description="Clp ATPase C-terminal" evidence="3">
    <location>
        <begin position="70"/>
        <end position="159"/>
    </location>
</feature>
<sequence>GRKIDFSNTIIIMTSNLGTKDLNNNDLGFGENSGLDNYKNVSSKIMKSVEKTFSPELINRIDDRIVFHSLSEEDVFQIIDLQLNDLSENLSKMGLKIKLSISAKRLLAKRGYDPQYGARPLRREIQISLEDYLSEVFLKRTLPEGTIIKVDANKSNFRFSFIEKNKSSAKNKSSK</sequence>
<dbReference type="PANTHER" id="PTHR11638:SF18">
    <property type="entry name" value="HEAT SHOCK PROTEIN 104"/>
    <property type="match status" value="1"/>
</dbReference>
<dbReference type="InterPro" id="IPR003959">
    <property type="entry name" value="ATPase_AAA_core"/>
</dbReference>
<accession>A0A383CSJ8</accession>
<dbReference type="InterPro" id="IPR050130">
    <property type="entry name" value="ClpA_ClpB"/>
</dbReference>
<dbReference type="Pfam" id="PF10431">
    <property type="entry name" value="ClpB_D2-small"/>
    <property type="match status" value="1"/>
</dbReference>